<dbReference type="EMBL" id="JAACNO010001405">
    <property type="protein sequence ID" value="KAF4140954.1"/>
    <property type="molecule type" value="Genomic_DNA"/>
</dbReference>
<evidence type="ECO:0000313" key="8">
    <source>
        <dbReference type="EMBL" id="KAF4140954.1"/>
    </source>
</evidence>
<dbReference type="EMBL" id="WSZM01000043">
    <property type="protein sequence ID" value="KAF4045516.1"/>
    <property type="molecule type" value="Genomic_DNA"/>
</dbReference>
<dbReference type="PANTHER" id="PTHR34409">
    <property type="entry name" value="SET DOMAIN-CONTAINING PROTEIN"/>
    <property type="match status" value="1"/>
</dbReference>
<evidence type="ECO:0000313" key="5">
    <source>
        <dbReference type="EMBL" id="KAF4036652.1"/>
    </source>
</evidence>
<name>A0A833X1H7_PHYIN</name>
<dbReference type="PANTHER" id="PTHR34409:SF1">
    <property type="entry name" value="MYB-LIKE DOMAIN-CONTAINING PROTEIN"/>
    <property type="match status" value="1"/>
</dbReference>
<dbReference type="AlphaFoldDB" id="A0A833X1H7"/>
<feature type="domain" description="DUF6818" evidence="3">
    <location>
        <begin position="10"/>
        <end position="89"/>
    </location>
</feature>
<comment type="caution">
    <text evidence="6">The sequence shown here is derived from an EMBL/GenBank/DDBJ whole genome shotgun (WGS) entry which is preliminary data.</text>
</comment>
<organism evidence="6 9">
    <name type="scientific">Phytophthora infestans</name>
    <name type="common">Potato late blight agent</name>
    <name type="synonym">Botrytis infestans</name>
    <dbReference type="NCBI Taxonomy" id="4787"/>
    <lineage>
        <taxon>Eukaryota</taxon>
        <taxon>Sar</taxon>
        <taxon>Stramenopiles</taxon>
        <taxon>Oomycota</taxon>
        <taxon>Peronosporomycetes</taxon>
        <taxon>Peronosporales</taxon>
        <taxon>Peronosporaceae</taxon>
        <taxon>Phytophthora</taxon>
    </lineage>
</organism>
<gene>
    <name evidence="6" type="ORF">GN244_ATG01961</name>
    <name evidence="5" type="ORF">GN244_ATG11363</name>
    <name evidence="4" type="ORF">GN244_ATG16690</name>
    <name evidence="8" type="ORF">GN958_ATG09802</name>
    <name evidence="7" type="ORF">GN958_ATG15680</name>
</gene>
<evidence type="ECO:0000313" key="6">
    <source>
        <dbReference type="EMBL" id="KAF4045516.1"/>
    </source>
</evidence>
<dbReference type="EMBL" id="WSZM01000579">
    <property type="protein sequence ID" value="KAF4031459.1"/>
    <property type="molecule type" value="Genomic_DNA"/>
</dbReference>
<sequence length="296" mass="32966">MLVLVEARLPFGAEQWQSIASAYNSHLPVGWPQRDGDSLKRKFLGLKNKRKPTGDPDCPQEVRKAKQVFRMIEAKCAVTTLHDDSDSGDTIEDVIGRTEPSSNDEEGNTEPLLDNEPLVNFQLTNTHEQHAEGSDIAGNGTLEDTQLNRSTTPPPVQTPLTATPRSGLSPAELAHLSDRLSMPASSSPVLLSQTARRRIRLDSVLDSLTTATAPENSDNSMVEFMMMLDQRQALREAELRREREEREAIREDRERQLRVQLAEQQAARDTQNQQLMLMVMAKLFGSAAVPTPEEST</sequence>
<evidence type="ECO:0000313" key="9">
    <source>
        <dbReference type="Proteomes" id="UP000602510"/>
    </source>
</evidence>
<evidence type="ECO:0000259" key="3">
    <source>
        <dbReference type="Pfam" id="PF20681"/>
    </source>
</evidence>
<evidence type="ECO:0000313" key="7">
    <source>
        <dbReference type="EMBL" id="KAF4135120.1"/>
    </source>
</evidence>
<dbReference type="InterPro" id="IPR049203">
    <property type="entry name" value="DUF6818"/>
</dbReference>
<feature type="region of interest" description="Disordered" evidence="2">
    <location>
        <begin position="82"/>
        <end position="113"/>
    </location>
</feature>
<reference evidence="6" key="1">
    <citation type="submission" date="2020-04" db="EMBL/GenBank/DDBJ databases">
        <title>Hybrid Assembly of Korean Phytophthora infestans isolates.</title>
        <authorList>
            <person name="Prokchorchik M."/>
            <person name="Lee Y."/>
            <person name="Seo J."/>
            <person name="Cho J.-H."/>
            <person name="Park Y.-E."/>
            <person name="Jang D.-C."/>
            <person name="Im J.-S."/>
            <person name="Choi J.-G."/>
            <person name="Park H.-J."/>
            <person name="Lee G.-B."/>
            <person name="Lee Y.-G."/>
            <person name="Hong S.-Y."/>
            <person name="Cho K."/>
            <person name="Sohn K.H."/>
        </authorList>
    </citation>
    <scope>NUCLEOTIDE SEQUENCE</scope>
    <source>
        <strain evidence="6">KR_1_A1</strain>
        <strain evidence="7">KR_2_A2</strain>
    </source>
</reference>
<keyword evidence="1" id="KW-0175">Coiled coil</keyword>
<evidence type="ECO:0000256" key="2">
    <source>
        <dbReference type="SAM" id="MobiDB-lite"/>
    </source>
</evidence>
<dbReference type="EMBL" id="WSZM01000264">
    <property type="protein sequence ID" value="KAF4036652.1"/>
    <property type="molecule type" value="Genomic_DNA"/>
</dbReference>
<dbReference type="Proteomes" id="UP000602510">
    <property type="component" value="Unassembled WGS sequence"/>
</dbReference>
<proteinExistence type="predicted"/>
<dbReference type="EMBL" id="JAACNO010002204">
    <property type="protein sequence ID" value="KAF4135120.1"/>
    <property type="molecule type" value="Genomic_DNA"/>
</dbReference>
<feature type="compositionally biased region" description="Polar residues" evidence="2">
    <location>
        <begin position="142"/>
        <end position="151"/>
    </location>
</feature>
<protein>
    <recommendedName>
        <fullName evidence="3">DUF6818 domain-containing protein</fullName>
    </recommendedName>
</protein>
<feature type="region of interest" description="Disordered" evidence="2">
    <location>
        <begin position="132"/>
        <end position="168"/>
    </location>
</feature>
<feature type="coiled-coil region" evidence="1">
    <location>
        <begin position="227"/>
        <end position="259"/>
    </location>
</feature>
<dbReference type="Proteomes" id="UP000704712">
    <property type="component" value="Unassembled WGS sequence"/>
</dbReference>
<accession>A0A833X1H7</accession>
<keyword evidence="9" id="KW-1185">Reference proteome</keyword>
<dbReference type="Pfam" id="PF20681">
    <property type="entry name" value="DUF6818"/>
    <property type="match status" value="1"/>
</dbReference>
<evidence type="ECO:0000256" key="1">
    <source>
        <dbReference type="SAM" id="Coils"/>
    </source>
</evidence>
<evidence type="ECO:0000313" key="4">
    <source>
        <dbReference type="EMBL" id="KAF4031459.1"/>
    </source>
</evidence>